<name>A0ABY0IKC5_9BACT</name>
<evidence type="ECO:0000256" key="5">
    <source>
        <dbReference type="ARBA" id="ARBA00022806"/>
    </source>
</evidence>
<dbReference type="Proteomes" id="UP000443582">
    <property type="component" value="Unassembled WGS sequence"/>
</dbReference>
<dbReference type="InterPro" id="IPR011545">
    <property type="entry name" value="DEAD/DEAH_box_helicase_dom"/>
</dbReference>
<dbReference type="PROSITE" id="PS51194">
    <property type="entry name" value="HELICASE_CTER"/>
    <property type="match status" value="1"/>
</dbReference>
<feature type="domain" description="Helicase C-terminal" evidence="11">
    <location>
        <begin position="816"/>
        <end position="975"/>
    </location>
</feature>
<dbReference type="InterPro" id="IPR047112">
    <property type="entry name" value="RecG/Mfd"/>
</dbReference>
<dbReference type="InterPro" id="IPR003711">
    <property type="entry name" value="CarD-like/TRCF_RID"/>
</dbReference>
<dbReference type="HAMAP" id="MF_00969">
    <property type="entry name" value="TRCF"/>
    <property type="match status" value="1"/>
</dbReference>
<dbReference type="InterPro" id="IPR005118">
    <property type="entry name" value="TRCF_C"/>
</dbReference>
<evidence type="ECO:0000313" key="13">
    <source>
        <dbReference type="Proteomes" id="UP000443582"/>
    </source>
</evidence>
<dbReference type="InterPro" id="IPR004576">
    <property type="entry name" value="Mfd"/>
</dbReference>
<evidence type="ECO:0000256" key="2">
    <source>
        <dbReference type="ARBA" id="ARBA00022741"/>
    </source>
</evidence>
<dbReference type="InterPro" id="IPR027417">
    <property type="entry name" value="P-loop_NTPase"/>
</dbReference>
<dbReference type="NCBIfam" id="TIGR00580">
    <property type="entry name" value="mfd"/>
    <property type="match status" value="1"/>
</dbReference>
<evidence type="ECO:0000256" key="9">
    <source>
        <dbReference type="HAMAP-Rule" id="MF_00969"/>
    </source>
</evidence>
<dbReference type="Gene3D" id="2.40.10.170">
    <property type="match status" value="1"/>
</dbReference>
<dbReference type="EMBL" id="QDKL01000001">
    <property type="protein sequence ID" value="RZF23097.1"/>
    <property type="molecule type" value="Genomic_DNA"/>
</dbReference>
<dbReference type="Pfam" id="PF03461">
    <property type="entry name" value="TRCF"/>
    <property type="match status" value="1"/>
</dbReference>
<reference evidence="13" key="1">
    <citation type="journal article" date="2019" name="Int. J. Syst. Evol. Microbiol.">
        <title>Halobacteriovorax valvorus sp. nov., a novel prokaryotic predator isolated from coastal seawater of China.</title>
        <authorList>
            <person name="Chen M.-X."/>
        </authorList>
    </citation>
    <scope>NUCLEOTIDE SEQUENCE [LARGE SCALE GENOMIC DNA]</scope>
    <source>
        <strain evidence="13">BL9</strain>
    </source>
</reference>
<sequence>MLKNDMDLFTPLRTKLLSWLDTKQHDLTIDGINREYWAFFKFLLNQNKSYDHPPNLLIFENQDEAEQYYELVKSSFLKINLVFYPGLDASPYSGMYSSESAQLARHSALKKIISRKNSDLTVITSIEALSLKVPPKEFFNETTFKIEESDIISPDELAGKLVSLGYTSSFTVEEQGTFSKKGEIFDIYPVGMHPIRIHYFDEMIEEIFEIDKETLKTIKDKKVQSLTITPGPSIFCESHYSNNLRDNLPRPRANQRELLEARNELFSKLSNGMLFENHPVYTPLFFKPNETESLLDYIDENWLTIVFDRDNTEDNLTNYYDELSTDFEETEELLPSPKYFYDLSTIDRLRKENVLNLNHLNINAQIDHDTNVVDLGLAPFKSYISKFDINYHSKKEFLSGLFDHLKNDFKYSGKIIFTIQNDNSKNEIKHLIEMFELSGEIQSRIDFINFKLTEGFYYPSDKLLVISDSDLFAIRRDKAKVSKIKDIDLFAEQLASLKEGDYVIHSKHGIGKYLGLEAMDIGGSKSDYLVILYKGNDKVFVPIYKMNLIQKHAGGEVKVNVDSLRTNKFSALKARAKDSVKKLAFDLLKLQAERASTQAFSFSPPDHDYKEFELSFPFNETPDQKNAIDSVIDKMQAKSAMDFLVCGDVGFGKTEVAMRAAFKAVLDGKQVAILVPTTVLALQHYNSFVKRFEKFPVRIDYLSRFKTGKDEKETKEKLEKGEIDIIVGTHKLLGKTIKFKDLGLVVVDEEQRFGVGHKNKLKLLKSSVDFLTLTATPIPRTLQLSFLGLKDLALIKTAPPRRQSIKTYLIKEDDHTIQSAINRELKRGGQVFIVHNRVQDIENYTAYIRELVPDAKIVYAHGQLPEKELESRISAFYNGAYQILISTTIIESGIDIPNANTMIVDRADRYGLAQLHQLRGRIGRSDKKAYCYFVVPNNRNITEVAAKRLKALQTYADMGSGFQIANCDLEIRGAGDILGAHQSGHIEAIGLELYMELLTEAIQELRGEKKIIKKDIEINTPFAAFIPAHFISESSERLKYYKQLSNSTSIDEITALKETIFDIYGPGPEEFNQLIAILEARSYLMPCGIKSAQLMDNSIIFQFDRDMVEANEELRNNILNNFLGMPRKYRFTPDFKLIFTNKTTISPSSLVEFCQEIAEKIVPS</sequence>
<dbReference type="EC" id="3.6.4.-" evidence="9"/>
<feature type="domain" description="Helicase ATP-binding" evidence="10">
    <location>
        <begin position="634"/>
        <end position="795"/>
    </location>
</feature>
<keyword evidence="2 9" id="KW-0547">Nucleotide-binding</keyword>
<evidence type="ECO:0000256" key="1">
    <source>
        <dbReference type="ARBA" id="ARBA00022490"/>
    </source>
</evidence>
<evidence type="ECO:0000259" key="10">
    <source>
        <dbReference type="PROSITE" id="PS51192"/>
    </source>
</evidence>
<evidence type="ECO:0000256" key="7">
    <source>
        <dbReference type="ARBA" id="ARBA00023125"/>
    </source>
</evidence>
<dbReference type="SUPFAM" id="SSF141259">
    <property type="entry name" value="CarD-like"/>
    <property type="match status" value="1"/>
</dbReference>
<dbReference type="PANTHER" id="PTHR47964:SF1">
    <property type="entry name" value="ATP-DEPENDENT DNA HELICASE HOMOLOG RECG, CHLOROPLASTIC"/>
    <property type="match status" value="1"/>
</dbReference>
<dbReference type="SMART" id="SM00490">
    <property type="entry name" value="HELICc"/>
    <property type="match status" value="1"/>
</dbReference>
<proteinExistence type="inferred from homology"/>
<gene>
    <name evidence="9 12" type="primary">mfd</name>
    <name evidence="12" type="ORF">DAY19_04820</name>
</gene>
<evidence type="ECO:0000313" key="12">
    <source>
        <dbReference type="EMBL" id="RZF23097.1"/>
    </source>
</evidence>
<comment type="caution">
    <text evidence="12">The sequence shown here is derived from an EMBL/GenBank/DDBJ whole genome shotgun (WGS) entry which is preliminary data.</text>
</comment>
<keyword evidence="6 9" id="KW-0067">ATP-binding</keyword>
<dbReference type="Gene3D" id="3.30.2060.10">
    <property type="entry name" value="Penicillin-binding protein 1b domain"/>
    <property type="match status" value="1"/>
</dbReference>
<dbReference type="CDD" id="cd17991">
    <property type="entry name" value="DEXHc_TRCF"/>
    <property type="match status" value="1"/>
</dbReference>
<dbReference type="InterPro" id="IPR001650">
    <property type="entry name" value="Helicase_C-like"/>
</dbReference>
<keyword evidence="3 9" id="KW-0227">DNA damage</keyword>
<dbReference type="Pfam" id="PF00271">
    <property type="entry name" value="Helicase_C"/>
    <property type="match status" value="1"/>
</dbReference>
<comment type="similarity">
    <text evidence="9">In the C-terminal section; belongs to the helicase family. RecG subfamily.</text>
</comment>
<evidence type="ECO:0000256" key="3">
    <source>
        <dbReference type="ARBA" id="ARBA00022763"/>
    </source>
</evidence>
<evidence type="ECO:0000256" key="8">
    <source>
        <dbReference type="ARBA" id="ARBA00023204"/>
    </source>
</evidence>
<dbReference type="Gene3D" id="3.40.50.11180">
    <property type="match status" value="1"/>
</dbReference>
<organism evidence="12 13">
    <name type="scientific">Halobacteriovorax vibrionivorans</name>
    <dbReference type="NCBI Taxonomy" id="2152716"/>
    <lineage>
        <taxon>Bacteria</taxon>
        <taxon>Pseudomonadati</taxon>
        <taxon>Bdellovibrionota</taxon>
        <taxon>Bacteriovoracia</taxon>
        <taxon>Bacteriovoracales</taxon>
        <taxon>Halobacteriovoraceae</taxon>
        <taxon>Halobacteriovorax</taxon>
    </lineage>
</organism>
<dbReference type="PROSITE" id="PS51192">
    <property type="entry name" value="HELICASE_ATP_BIND_1"/>
    <property type="match status" value="1"/>
</dbReference>
<dbReference type="InterPro" id="IPR037235">
    <property type="entry name" value="TRCF-like_C_D7"/>
</dbReference>
<keyword evidence="5" id="KW-0347">Helicase</keyword>
<evidence type="ECO:0000256" key="4">
    <source>
        <dbReference type="ARBA" id="ARBA00022801"/>
    </source>
</evidence>
<protein>
    <recommendedName>
        <fullName evidence="9">Transcription-repair-coupling factor</fullName>
        <shortName evidence="9">TRCF</shortName>
        <ecNumber evidence="9">3.6.4.-</ecNumber>
    </recommendedName>
</protein>
<evidence type="ECO:0000256" key="6">
    <source>
        <dbReference type="ARBA" id="ARBA00022840"/>
    </source>
</evidence>
<dbReference type="SMART" id="SM00982">
    <property type="entry name" value="TRCF"/>
    <property type="match status" value="1"/>
</dbReference>
<keyword evidence="4 9" id="KW-0378">Hydrolase</keyword>
<dbReference type="Gene3D" id="3.90.1150.50">
    <property type="entry name" value="Transcription-repair-coupling factor, D7 domain"/>
    <property type="match status" value="1"/>
</dbReference>
<comment type="function">
    <text evidence="9">Couples transcription and DNA repair by recognizing RNA polymerase (RNAP) stalled at DNA lesions. Mediates ATP-dependent release of RNAP and its truncated transcript from the DNA, and recruitment of nucleotide excision repair machinery to the damaged site.</text>
</comment>
<keyword evidence="7 9" id="KW-0238">DNA-binding</keyword>
<comment type="subcellular location">
    <subcellularLocation>
        <location evidence="9">Cytoplasm</location>
    </subcellularLocation>
</comment>
<keyword evidence="8 9" id="KW-0234">DNA repair</keyword>
<dbReference type="Pfam" id="PF00270">
    <property type="entry name" value="DEAD"/>
    <property type="match status" value="1"/>
</dbReference>
<dbReference type="SMART" id="SM00487">
    <property type="entry name" value="DEXDc"/>
    <property type="match status" value="1"/>
</dbReference>
<dbReference type="SMART" id="SM01058">
    <property type="entry name" value="CarD_TRCF"/>
    <property type="match status" value="1"/>
</dbReference>
<comment type="similarity">
    <text evidence="9">In the N-terminal section; belongs to the UvrB family.</text>
</comment>
<dbReference type="Pfam" id="PF17757">
    <property type="entry name" value="UvrB_inter"/>
    <property type="match status" value="1"/>
</dbReference>
<dbReference type="RefSeq" id="WP_114706042.1">
    <property type="nucleotide sequence ID" value="NZ_QDKL01000001.1"/>
</dbReference>
<dbReference type="InterPro" id="IPR041471">
    <property type="entry name" value="UvrB_inter"/>
</dbReference>
<keyword evidence="13" id="KW-1185">Reference proteome</keyword>
<accession>A0ABY0IKC5</accession>
<dbReference type="Gene3D" id="3.40.50.300">
    <property type="entry name" value="P-loop containing nucleotide triphosphate hydrolases"/>
    <property type="match status" value="2"/>
</dbReference>
<keyword evidence="1 9" id="KW-0963">Cytoplasm</keyword>
<dbReference type="PANTHER" id="PTHR47964">
    <property type="entry name" value="ATP-DEPENDENT DNA HELICASE HOMOLOG RECG, CHLOROPLASTIC"/>
    <property type="match status" value="1"/>
</dbReference>
<dbReference type="InterPro" id="IPR014001">
    <property type="entry name" value="Helicase_ATP-bd"/>
</dbReference>
<dbReference type="Pfam" id="PF02559">
    <property type="entry name" value="CarD_TRCF_RID"/>
    <property type="match status" value="1"/>
</dbReference>
<dbReference type="SUPFAM" id="SSF52540">
    <property type="entry name" value="P-loop containing nucleoside triphosphate hydrolases"/>
    <property type="match status" value="2"/>
</dbReference>
<dbReference type="SUPFAM" id="SSF143517">
    <property type="entry name" value="TRCF domain-like"/>
    <property type="match status" value="1"/>
</dbReference>
<evidence type="ECO:0000259" key="11">
    <source>
        <dbReference type="PROSITE" id="PS51194"/>
    </source>
</evidence>
<dbReference type="InterPro" id="IPR036101">
    <property type="entry name" value="CarD-like/TRCF_RID_sf"/>
</dbReference>